<reference evidence="2" key="1">
    <citation type="submission" date="2013-03" db="EMBL/GenBank/DDBJ databases">
        <authorList>
            <person name="Jeffery W."/>
            <person name="Warren W."/>
            <person name="Wilson R.K."/>
        </authorList>
    </citation>
    <scope>NUCLEOTIDE SEQUENCE</scope>
    <source>
        <strain evidence="2">female</strain>
    </source>
</reference>
<name>A0A3B1IDH3_ASTMX</name>
<dbReference type="InParanoid" id="A0A3B1IDH3"/>
<reference evidence="2" key="2">
    <citation type="journal article" date="2014" name="Nat. Commun.">
        <title>The cavefish genome reveals candidate genes for eye loss.</title>
        <authorList>
            <person name="McGaugh S.E."/>
            <person name="Gross J.B."/>
            <person name="Aken B."/>
            <person name="Blin M."/>
            <person name="Borowsky R."/>
            <person name="Chalopin D."/>
            <person name="Hinaux H."/>
            <person name="Jeffery W.R."/>
            <person name="Keene A."/>
            <person name="Ma L."/>
            <person name="Minx P."/>
            <person name="Murphy D."/>
            <person name="O'Quin K.E."/>
            <person name="Retaux S."/>
            <person name="Rohner N."/>
            <person name="Searle S.M."/>
            <person name="Stahl B.A."/>
            <person name="Tabin C."/>
            <person name="Volff J.N."/>
            <person name="Yoshizawa M."/>
            <person name="Warren W.C."/>
        </authorList>
    </citation>
    <scope>NUCLEOTIDE SEQUENCE [LARGE SCALE GENOMIC DNA]</scope>
    <source>
        <strain evidence="2">female</strain>
    </source>
</reference>
<dbReference type="PROSITE" id="PS51221">
    <property type="entry name" value="TTL"/>
    <property type="match status" value="1"/>
</dbReference>
<keyword evidence="2" id="KW-1185">Reference proteome</keyword>
<dbReference type="AlphaFoldDB" id="A0A3B1IDH3"/>
<dbReference type="PANTHER" id="PTHR46088">
    <property type="entry name" value="TUBULIN--TYROSINE LIGASE-LIKE PROTEIN 12"/>
    <property type="match status" value="1"/>
</dbReference>
<dbReference type="GeneTree" id="ENSGT00940000175378"/>
<evidence type="ECO:0000313" key="1">
    <source>
        <dbReference type="Ensembl" id="ENSAMXP00000027962.1"/>
    </source>
</evidence>
<evidence type="ECO:0000313" key="2">
    <source>
        <dbReference type="Proteomes" id="UP000018467"/>
    </source>
</evidence>
<protein>
    <submittedName>
        <fullName evidence="1">Uncharacterized protein</fullName>
    </submittedName>
</protein>
<dbReference type="STRING" id="7994.ENSAMXP00000027962"/>
<reference evidence="1" key="3">
    <citation type="submission" date="2025-08" db="UniProtKB">
        <authorList>
            <consortium name="Ensembl"/>
        </authorList>
    </citation>
    <scope>IDENTIFICATION</scope>
</reference>
<dbReference type="PANTHER" id="PTHR46088:SF1">
    <property type="entry name" value="TUBULIN--TYROSINE LIGASE-LIKE PROTEIN 12"/>
    <property type="match status" value="1"/>
</dbReference>
<dbReference type="Gene3D" id="3.30.470.20">
    <property type="entry name" value="ATP-grasp fold, B domain"/>
    <property type="match status" value="1"/>
</dbReference>
<dbReference type="InterPro" id="IPR004344">
    <property type="entry name" value="TTL/TTLL_fam"/>
</dbReference>
<reference evidence="1" key="4">
    <citation type="submission" date="2025-09" db="UniProtKB">
        <authorList>
            <consortium name="Ensembl"/>
        </authorList>
    </citation>
    <scope>IDENTIFICATION</scope>
</reference>
<dbReference type="Ensembl" id="ENSAMXT00000033361.1">
    <property type="protein sequence ID" value="ENSAMXP00000027962.1"/>
    <property type="gene ID" value="ENSAMXG00000036393.1"/>
</dbReference>
<dbReference type="InterPro" id="IPR027749">
    <property type="entry name" value="TTLL12"/>
</dbReference>
<proteinExistence type="predicted"/>
<sequence length="65" mass="7560">IYAIDLMLKWEQTEGGKRVMQPQLLEVNFSPDCHRACLYHPSFYDHMFPDTVSGSGFWYISCPTT</sequence>
<dbReference type="Proteomes" id="UP000018467">
    <property type="component" value="Unassembled WGS sequence"/>
</dbReference>
<accession>A0A3B1IDH3</accession>
<dbReference type="Pfam" id="PF03133">
    <property type="entry name" value="TTL"/>
    <property type="match status" value="1"/>
</dbReference>
<organism evidence="1 2">
    <name type="scientific">Astyanax mexicanus</name>
    <name type="common">Blind cave fish</name>
    <name type="synonym">Astyanax fasciatus mexicanus</name>
    <dbReference type="NCBI Taxonomy" id="7994"/>
    <lineage>
        <taxon>Eukaryota</taxon>
        <taxon>Metazoa</taxon>
        <taxon>Chordata</taxon>
        <taxon>Craniata</taxon>
        <taxon>Vertebrata</taxon>
        <taxon>Euteleostomi</taxon>
        <taxon>Actinopterygii</taxon>
        <taxon>Neopterygii</taxon>
        <taxon>Teleostei</taxon>
        <taxon>Ostariophysi</taxon>
        <taxon>Characiformes</taxon>
        <taxon>Characoidei</taxon>
        <taxon>Acestrorhamphidae</taxon>
        <taxon>Acestrorhamphinae</taxon>
        <taxon>Astyanax</taxon>
    </lineage>
</organism>
<dbReference type="GO" id="GO:0005737">
    <property type="term" value="C:cytoplasm"/>
    <property type="evidence" value="ECO:0007669"/>
    <property type="project" value="TreeGrafter"/>
</dbReference>